<comment type="caution">
    <text evidence="1">The sequence shown here is derived from an EMBL/GenBank/DDBJ whole genome shotgun (WGS) entry which is preliminary data.</text>
</comment>
<evidence type="ECO:0000313" key="2">
    <source>
        <dbReference type="Proteomes" id="UP000265520"/>
    </source>
</evidence>
<name>A0A392T651_9FABA</name>
<reference evidence="1 2" key="1">
    <citation type="journal article" date="2018" name="Front. Plant Sci.">
        <title>Red Clover (Trifolium pratense) and Zigzag Clover (T. medium) - A Picture of Genomic Similarities and Differences.</title>
        <authorList>
            <person name="Dluhosova J."/>
            <person name="Istvanek J."/>
            <person name="Nedelnik J."/>
            <person name="Repkova J."/>
        </authorList>
    </citation>
    <scope>NUCLEOTIDE SEQUENCE [LARGE SCALE GENOMIC DNA]</scope>
    <source>
        <strain evidence="2">cv. 10/8</strain>
        <tissue evidence="1">Leaf</tissue>
    </source>
</reference>
<proteinExistence type="predicted"/>
<sequence length="84" mass="9871">FRDQRKVTEIVYLRLSVCADETVLFKKMEFRTDDDVRTMFSIFTQYMMKGPIELDAKLVISVKAIMSNKHDLSENLRRNRGSHG</sequence>
<organism evidence="1 2">
    <name type="scientific">Trifolium medium</name>
    <dbReference type="NCBI Taxonomy" id="97028"/>
    <lineage>
        <taxon>Eukaryota</taxon>
        <taxon>Viridiplantae</taxon>
        <taxon>Streptophyta</taxon>
        <taxon>Embryophyta</taxon>
        <taxon>Tracheophyta</taxon>
        <taxon>Spermatophyta</taxon>
        <taxon>Magnoliopsida</taxon>
        <taxon>eudicotyledons</taxon>
        <taxon>Gunneridae</taxon>
        <taxon>Pentapetalae</taxon>
        <taxon>rosids</taxon>
        <taxon>fabids</taxon>
        <taxon>Fabales</taxon>
        <taxon>Fabaceae</taxon>
        <taxon>Papilionoideae</taxon>
        <taxon>50 kb inversion clade</taxon>
        <taxon>NPAAA clade</taxon>
        <taxon>Hologalegina</taxon>
        <taxon>IRL clade</taxon>
        <taxon>Trifolieae</taxon>
        <taxon>Trifolium</taxon>
    </lineage>
</organism>
<dbReference type="AlphaFoldDB" id="A0A392T651"/>
<dbReference type="Proteomes" id="UP000265520">
    <property type="component" value="Unassembled WGS sequence"/>
</dbReference>
<evidence type="ECO:0000313" key="1">
    <source>
        <dbReference type="EMBL" id="MCI56509.1"/>
    </source>
</evidence>
<feature type="non-terminal residue" evidence="1">
    <location>
        <position position="1"/>
    </location>
</feature>
<protein>
    <submittedName>
        <fullName evidence="1">Uncharacterized protein</fullName>
    </submittedName>
</protein>
<keyword evidence="2" id="KW-1185">Reference proteome</keyword>
<accession>A0A392T651</accession>
<dbReference type="EMBL" id="LXQA010513384">
    <property type="protein sequence ID" value="MCI56509.1"/>
    <property type="molecule type" value="Genomic_DNA"/>
</dbReference>